<evidence type="ECO:0000313" key="2">
    <source>
        <dbReference type="Proteomes" id="UP000821845"/>
    </source>
</evidence>
<proteinExistence type="predicted"/>
<name>A0ACB7SHX7_HYAAI</name>
<protein>
    <submittedName>
        <fullName evidence="1">Uncharacterized protein</fullName>
    </submittedName>
</protein>
<sequence length="168" mass="17910">MEGSSGVITTTPRGATVQDNATATGGEGVTDMCFSEDAQATTGSKRMSLSGAQPAEDAARHAQVPKRPRPGAGKINTIEEIVNKLTDKTERLFELLLTRLNESDAQRNSQYVEVNAHTAAVNKRIEDIERRSTQTQQEQPQLSGRAGVALNVPAILTEDATPTPPAQG</sequence>
<dbReference type="Proteomes" id="UP000821845">
    <property type="component" value="Chromosome 4"/>
</dbReference>
<accession>A0ACB7SHX7</accession>
<evidence type="ECO:0000313" key="1">
    <source>
        <dbReference type="EMBL" id="KAH6934576.1"/>
    </source>
</evidence>
<dbReference type="EMBL" id="CM023484">
    <property type="protein sequence ID" value="KAH6934576.1"/>
    <property type="molecule type" value="Genomic_DNA"/>
</dbReference>
<gene>
    <name evidence="1" type="ORF">HPB50_025484</name>
</gene>
<organism evidence="1 2">
    <name type="scientific">Hyalomma asiaticum</name>
    <name type="common">Tick</name>
    <dbReference type="NCBI Taxonomy" id="266040"/>
    <lineage>
        <taxon>Eukaryota</taxon>
        <taxon>Metazoa</taxon>
        <taxon>Ecdysozoa</taxon>
        <taxon>Arthropoda</taxon>
        <taxon>Chelicerata</taxon>
        <taxon>Arachnida</taxon>
        <taxon>Acari</taxon>
        <taxon>Parasitiformes</taxon>
        <taxon>Ixodida</taxon>
        <taxon>Ixodoidea</taxon>
        <taxon>Ixodidae</taxon>
        <taxon>Hyalomminae</taxon>
        <taxon>Hyalomma</taxon>
    </lineage>
</organism>
<reference evidence="1" key="1">
    <citation type="submission" date="2020-05" db="EMBL/GenBank/DDBJ databases">
        <title>Large-scale comparative analyses of tick genomes elucidate their genetic diversity and vector capacities.</title>
        <authorList>
            <person name="Jia N."/>
            <person name="Wang J."/>
            <person name="Shi W."/>
            <person name="Du L."/>
            <person name="Sun Y."/>
            <person name="Zhan W."/>
            <person name="Jiang J."/>
            <person name="Wang Q."/>
            <person name="Zhang B."/>
            <person name="Ji P."/>
            <person name="Sakyi L.B."/>
            <person name="Cui X."/>
            <person name="Yuan T."/>
            <person name="Jiang B."/>
            <person name="Yang W."/>
            <person name="Lam T.T.-Y."/>
            <person name="Chang Q."/>
            <person name="Ding S."/>
            <person name="Wang X."/>
            <person name="Zhu J."/>
            <person name="Ruan X."/>
            <person name="Zhao L."/>
            <person name="Wei J."/>
            <person name="Que T."/>
            <person name="Du C."/>
            <person name="Cheng J."/>
            <person name="Dai P."/>
            <person name="Han X."/>
            <person name="Huang E."/>
            <person name="Gao Y."/>
            <person name="Liu J."/>
            <person name="Shao H."/>
            <person name="Ye R."/>
            <person name="Li L."/>
            <person name="Wei W."/>
            <person name="Wang X."/>
            <person name="Wang C."/>
            <person name="Yang T."/>
            <person name="Huo Q."/>
            <person name="Li W."/>
            <person name="Guo W."/>
            <person name="Chen H."/>
            <person name="Zhou L."/>
            <person name="Ni X."/>
            <person name="Tian J."/>
            <person name="Zhou Y."/>
            <person name="Sheng Y."/>
            <person name="Liu T."/>
            <person name="Pan Y."/>
            <person name="Xia L."/>
            <person name="Li J."/>
            <person name="Zhao F."/>
            <person name="Cao W."/>
        </authorList>
    </citation>
    <scope>NUCLEOTIDE SEQUENCE</scope>
    <source>
        <strain evidence="1">Hyas-2018</strain>
    </source>
</reference>
<keyword evidence="2" id="KW-1185">Reference proteome</keyword>
<comment type="caution">
    <text evidence="1">The sequence shown here is derived from an EMBL/GenBank/DDBJ whole genome shotgun (WGS) entry which is preliminary data.</text>
</comment>